<organism evidence="2 3">
    <name type="scientific">Schleiferilactobacillus shenzhenensis LY-73</name>
    <dbReference type="NCBI Taxonomy" id="1231336"/>
    <lineage>
        <taxon>Bacteria</taxon>
        <taxon>Bacillati</taxon>
        <taxon>Bacillota</taxon>
        <taxon>Bacilli</taxon>
        <taxon>Lactobacillales</taxon>
        <taxon>Lactobacillaceae</taxon>
        <taxon>Schleiferilactobacillus</taxon>
    </lineage>
</organism>
<keyword evidence="1" id="KW-0812">Transmembrane</keyword>
<dbReference type="Proteomes" id="UP000030647">
    <property type="component" value="Unassembled WGS sequence"/>
</dbReference>
<dbReference type="EMBL" id="KI271589">
    <property type="protein sequence ID" value="ERL65027.1"/>
    <property type="molecule type" value="Genomic_DNA"/>
</dbReference>
<protein>
    <submittedName>
        <fullName evidence="2">Uncharacterized protein</fullName>
    </submittedName>
</protein>
<keyword evidence="3" id="KW-1185">Reference proteome</keyword>
<accession>U4TUA9</accession>
<feature type="transmembrane region" description="Helical" evidence="1">
    <location>
        <begin position="6"/>
        <end position="27"/>
    </location>
</feature>
<evidence type="ECO:0000256" key="1">
    <source>
        <dbReference type="SAM" id="Phobius"/>
    </source>
</evidence>
<sequence>MEVETLVVVFIAITMIWIVGQMILYFISAIPVLRRKQLITIIGTAYFVFAVVVIVLTLLHPFAYPLQLTIYTVSGLALATVISTFSWVRILSRQLGK</sequence>
<keyword evidence="1" id="KW-1133">Transmembrane helix</keyword>
<dbReference type="RefSeq" id="WP_022529550.1">
    <property type="nucleotide sequence ID" value="NZ_KI271589.1"/>
</dbReference>
<evidence type="ECO:0000313" key="2">
    <source>
        <dbReference type="EMBL" id="ERL65027.1"/>
    </source>
</evidence>
<feature type="transmembrane region" description="Helical" evidence="1">
    <location>
        <begin position="68"/>
        <end position="88"/>
    </location>
</feature>
<gene>
    <name evidence="2" type="ORF">L248_2965</name>
</gene>
<name>U4TUA9_9LACO</name>
<reference evidence="3" key="1">
    <citation type="journal article" date="2013" name="Genome Announc.">
        <title>Whole-Genome Sequencing of Lactobacillus shenzhenensis Strain LY-73T.</title>
        <authorList>
            <person name="Lin Z."/>
            <person name="Liu Z."/>
            <person name="Yang R."/>
            <person name="Zou Y."/>
            <person name="Wan D."/>
            <person name="Chen J."/>
            <person name="Guo M."/>
            <person name="Zhao J."/>
            <person name="Fang C."/>
            <person name="Yang R."/>
            <person name="Liu F."/>
        </authorList>
    </citation>
    <scope>NUCLEOTIDE SEQUENCE [LARGE SCALE GENOMIC DNA]</scope>
    <source>
        <strain evidence="3">LY-73</strain>
    </source>
</reference>
<feature type="transmembrane region" description="Helical" evidence="1">
    <location>
        <begin position="39"/>
        <end position="62"/>
    </location>
</feature>
<dbReference type="HOGENOM" id="CLU_2343247_0_0_9"/>
<keyword evidence="1" id="KW-0472">Membrane</keyword>
<proteinExistence type="predicted"/>
<dbReference type="AlphaFoldDB" id="U4TUA9"/>
<evidence type="ECO:0000313" key="3">
    <source>
        <dbReference type="Proteomes" id="UP000030647"/>
    </source>
</evidence>